<comment type="caution">
    <text evidence="6">The sequence shown here is derived from an EMBL/GenBank/DDBJ whole genome shotgun (WGS) entry which is preliminary data.</text>
</comment>
<accession>A0ABV8UX67</accession>
<dbReference type="InterPro" id="IPR000847">
    <property type="entry name" value="LysR_HTH_N"/>
</dbReference>
<keyword evidence="2" id="KW-0805">Transcription regulation</keyword>
<name>A0ABV8UX67_9BACL</name>
<dbReference type="CDD" id="cd05466">
    <property type="entry name" value="PBP2_LTTR_substrate"/>
    <property type="match status" value="1"/>
</dbReference>
<evidence type="ECO:0000313" key="7">
    <source>
        <dbReference type="Proteomes" id="UP001595733"/>
    </source>
</evidence>
<protein>
    <submittedName>
        <fullName evidence="6">LysR family transcriptional regulator</fullName>
    </submittedName>
</protein>
<dbReference type="Gene3D" id="3.40.190.10">
    <property type="entry name" value="Periplasmic binding protein-like II"/>
    <property type="match status" value="2"/>
</dbReference>
<feature type="domain" description="HTH lysR-type" evidence="5">
    <location>
        <begin position="1"/>
        <end position="58"/>
    </location>
</feature>
<keyword evidence="4" id="KW-0804">Transcription</keyword>
<dbReference type="InterPro" id="IPR036390">
    <property type="entry name" value="WH_DNA-bd_sf"/>
</dbReference>
<evidence type="ECO:0000259" key="5">
    <source>
        <dbReference type="PROSITE" id="PS50931"/>
    </source>
</evidence>
<dbReference type="EMBL" id="JBHSEF010000023">
    <property type="protein sequence ID" value="MFC4355575.1"/>
    <property type="molecule type" value="Genomic_DNA"/>
</dbReference>
<comment type="similarity">
    <text evidence="1">Belongs to the LysR transcriptional regulatory family.</text>
</comment>
<dbReference type="SUPFAM" id="SSF46785">
    <property type="entry name" value="Winged helix' DNA-binding domain"/>
    <property type="match status" value="1"/>
</dbReference>
<keyword evidence="3" id="KW-0238">DNA-binding</keyword>
<proteinExistence type="inferred from homology"/>
<reference evidence="7" key="1">
    <citation type="journal article" date="2019" name="Int. J. Syst. Evol. Microbiol.">
        <title>The Global Catalogue of Microorganisms (GCM) 10K type strain sequencing project: providing services to taxonomists for standard genome sequencing and annotation.</title>
        <authorList>
            <consortium name="The Broad Institute Genomics Platform"/>
            <consortium name="The Broad Institute Genome Sequencing Center for Infectious Disease"/>
            <person name="Wu L."/>
            <person name="Ma J."/>
        </authorList>
    </citation>
    <scope>NUCLEOTIDE SEQUENCE [LARGE SCALE GENOMIC DNA]</scope>
    <source>
        <strain evidence="7">CCUG 50353</strain>
    </source>
</reference>
<sequence length="293" mass="33154">MEIPWMKTFCICAETLNFRKASEILHMSQPNVTVHIHRLEQSLGVALFVRQQNRVHLTPEGQLFYARSKHLLEELTQSVQDVRALAQGYTRKWILAISPLLAETILPSVIRRFTQAHPTIELQIRIEESLVIQDLVSHQEVDFGISALAPTDNKLIQHTLFTEAIHLVKAPDPYDDESGPALDALEILQSAPLFTHHHPVIWDELLTRLTHQVSGVRSMKVSQASVTKRLIQEGLGVSFLPHSIVRRELLEGRLTSVPFPLFDLPQVSTYGVMKHEGELELAFLEAIKGSYFG</sequence>
<evidence type="ECO:0000313" key="6">
    <source>
        <dbReference type="EMBL" id="MFC4355575.1"/>
    </source>
</evidence>
<dbReference type="Pfam" id="PF03466">
    <property type="entry name" value="LysR_substrate"/>
    <property type="match status" value="1"/>
</dbReference>
<evidence type="ECO:0000256" key="2">
    <source>
        <dbReference type="ARBA" id="ARBA00023015"/>
    </source>
</evidence>
<dbReference type="Proteomes" id="UP001595733">
    <property type="component" value="Unassembled WGS sequence"/>
</dbReference>
<dbReference type="PROSITE" id="PS50931">
    <property type="entry name" value="HTH_LYSR"/>
    <property type="match status" value="1"/>
</dbReference>
<dbReference type="InterPro" id="IPR036388">
    <property type="entry name" value="WH-like_DNA-bd_sf"/>
</dbReference>
<evidence type="ECO:0000256" key="1">
    <source>
        <dbReference type="ARBA" id="ARBA00009437"/>
    </source>
</evidence>
<keyword evidence="7" id="KW-1185">Reference proteome</keyword>
<dbReference type="Gene3D" id="1.10.10.10">
    <property type="entry name" value="Winged helix-like DNA-binding domain superfamily/Winged helix DNA-binding domain"/>
    <property type="match status" value="1"/>
</dbReference>
<dbReference type="PRINTS" id="PR00039">
    <property type="entry name" value="HTHLYSR"/>
</dbReference>
<evidence type="ECO:0000256" key="4">
    <source>
        <dbReference type="ARBA" id="ARBA00023163"/>
    </source>
</evidence>
<organism evidence="6 7">
    <name type="scientific">Chryseomicrobium palamuruense</name>
    <dbReference type="NCBI Taxonomy" id="682973"/>
    <lineage>
        <taxon>Bacteria</taxon>
        <taxon>Bacillati</taxon>
        <taxon>Bacillota</taxon>
        <taxon>Bacilli</taxon>
        <taxon>Bacillales</taxon>
        <taxon>Caryophanaceae</taxon>
        <taxon>Chryseomicrobium</taxon>
    </lineage>
</organism>
<dbReference type="RefSeq" id="WP_378142085.1">
    <property type="nucleotide sequence ID" value="NZ_JBHSEF010000023.1"/>
</dbReference>
<dbReference type="Pfam" id="PF00126">
    <property type="entry name" value="HTH_1"/>
    <property type="match status" value="1"/>
</dbReference>
<evidence type="ECO:0000256" key="3">
    <source>
        <dbReference type="ARBA" id="ARBA00023125"/>
    </source>
</evidence>
<dbReference type="PANTHER" id="PTHR30126">
    <property type="entry name" value="HTH-TYPE TRANSCRIPTIONAL REGULATOR"/>
    <property type="match status" value="1"/>
</dbReference>
<dbReference type="SUPFAM" id="SSF53850">
    <property type="entry name" value="Periplasmic binding protein-like II"/>
    <property type="match status" value="1"/>
</dbReference>
<gene>
    <name evidence="6" type="ORF">ACFO0S_10975</name>
</gene>
<dbReference type="InterPro" id="IPR005119">
    <property type="entry name" value="LysR_subst-bd"/>
</dbReference>
<dbReference type="PANTHER" id="PTHR30126:SF64">
    <property type="entry name" value="HTH-TYPE TRANSCRIPTIONAL REGULATOR CITR"/>
    <property type="match status" value="1"/>
</dbReference>